<keyword evidence="1" id="KW-0472">Membrane</keyword>
<evidence type="ECO:0000256" key="1">
    <source>
        <dbReference type="SAM" id="Phobius"/>
    </source>
</evidence>
<sequence length="287" mass="32551">MSKKSRREREERERRKEKRFDLKTIWAILSVFLILGLIGMTAFQQMEIRELKEKTLSPDLGELERLRDSVVILRFQREIPETKEIKVKFGLGVVIEENGQKYIVSLYHILSNGGKLNIDFLQKYLKVYLGSGVGKGRELELRTNPGVDLVVYKLPKDLNYSPMPIGNSDDLEIGQQVFLIGFPWTDEIIVREGIIGATKSPKETMAFIQKDGNTELGENDIIVLSYIGSPGDSGGPILTFDDGKLKMIGIHKGHRGVRIGEEIAPTMSWGIKINPILSHTRELIKRF</sequence>
<dbReference type="Pfam" id="PF13365">
    <property type="entry name" value="Trypsin_2"/>
    <property type="match status" value="1"/>
</dbReference>
<comment type="caution">
    <text evidence="2">The sequence shown here is derived from an EMBL/GenBank/DDBJ whole genome shotgun (WGS) entry which is preliminary data.</text>
</comment>
<name>A0A2H0TKQ1_9BACT</name>
<protein>
    <recommendedName>
        <fullName evidence="4">Peptidase S1 domain-containing protein</fullName>
    </recommendedName>
</protein>
<keyword evidence="1" id="KW-0812">Transmembrane</keyword>
<reference evidence="3" key="1">
    <citation type="submission" date="2017-09" db="EMBL/GenBank/DDBJ databases">
        <title>Depth-based differentiation of microbial function through sediment-hosted aquifers and enrichment of novel symbionts in the deep terrestrial subsurface.</title>
        <authorList>
            <person name="Probst A.J."/>
            <person name="Ladd B."/>
            <person name="Jarett J.K."/>
            <person name="Geller-Mcgrath D.E."/>
            <person name="Sieber C.M.K."/>
            <person name="Emerson J.B."/>
            <person name="Anantharaman K."/>
            <person name="Thomas B.C."/>
            <person name="Malmstrom R."/>
            <person name="Stieglmeier M."/>
            <person name="Klingl A."/>
            <person name="Woyke T."/>
            <person name="Ryan C.M."/>
            <person name="Banfield J.F."/>
        </authorList>
    </citation>
    <scope>NUCLEOTIDE SEQUENCE [LARGE SCALE GENOMIC DNA]</scope>
</reference>
<evidence type="ECO:0000313" key="3">
    <source>
        <dbReference type="Proteomes" id="UP000228508"/>
    </source>
</evidence>
<gene>
    <name evidence="2" type="ORF">COV26_02375</name>
</gene>
<dbReference type="EMBL" id="PFCH01000040">
    <property type="protein sequence ID" value="PIR72735.1"/>
    <property type="molecule type" value="Genomic_DNA"/>
</dbReference>
<dbReference type="SUPFAM" id="SSF50494">
    <property type="entry name" value="Trypsin-like serine proteases"/>
    <property type="match status" value="1"/>
</dbReference>
<keyword evidence="1" id="KW-1133">Transmembrane helix</keyword>
<accession>A0A2H0TKQ1</accession>
<dbReference type="InterPro" id="IPR009003">
    <property type="entry name" value="Peptidase_S1_PA"/>
</dbReference>
<organism evidence="2 3">
    <name type="scientific">Candidatus Nealsonbacteria bacterium CG10_big_fil_rev_8_21_14_0_10_36_23</name>
    <dbReference type="NCBI Taxonomy" id="1974709"/>
    <lineage>
        <taxon>Bacteria</taxon>
        <taxon>Candidatus Nealsoniibacteriota</taxon>
    </lineage>
</organism>
<dbReference type="Proteomes" id="UP000228508">
    <property type="component" value="Unassembled WGS sequence"/>
</dbReference>
<dbReference type="Gene3D" id="2.40.10.120">
    <property type="match status" value="1"/>
</dbReference>
<proteinExistence type="predicted"/>
<feature type="transmembrane region" description="Helical" evidence="1">
    <location>
        <begin position="20"/>
        <end position="43"/>
    </location>
</feature>
<evidence type="ECO:0000313" key="2">
    <source>
        <dbReference type="EMBL" id="PIR72735.1"/>
    </source>
</evidence>
<dbReference type="AlphaFoldDB" id="A0A2H0TKQ1"/>
<evidence type="ECO:0008006" key="4">
    <source>
        <dbReference type="Google" id="ProtNLM"/>
    </source>
</evidence>